<protein>
    <submittedName>
        <fullName evidence="2">Uncharacterized protein</fullName>
    </submittedName>
</protein>
<feature type="region of interest" description="Disordered" evidence="1">
    <location>
        <begin position="1"/>
        <end position="25"/>
    </location>
</feature>
<evidence type="ECO:0000256" key="1">
    <source>
        <dbReference type="SAM" id="MobiDB-lite"/>
    </source>
</evidence>
<accession>A0A0E9PGM1</accession>
<reference evidence="2" key="1">
    <citation type="submission" date="2014-11" db="EMBL/GenBank/DDBJ databases">
        <authorList>
            <person name="Amaro Gonzalez C."/>
        </authorList>
    </citation>
    <scope>NUCLEOTIDE SEQUENCE</scope>
</reference>
<name>A0A0E9PGM1_ANGAN</name>
<proteinExistence type="predicted"/>
<organism evidence="2">
    <name type="scientific">Anguilla anguilla</name>
    <name type="common">European freshwater eel</name>
    <name type="synonym">Muraena anguilla</name>
    <dbReference type="NCBI Taxonomy" id="7936"/>
    <lineage>
        <taxon>Eukaryota</taxon>
        <taxon>Metazoa</taxon>
        <taxon>Chordata</taxon>
        <taxon>Craniata</taxon>
        <taxon>Vertebrata</taxon>
        <taxon>Euteleostomi</taxon>
        <taxon>Actinopterygii</taxon>
        <taxon>Neopterygii</taxon>
        <taxon>Teleostei</taxon>
        <taxon>Anguilliformes</taxon>
        <taxon>Anguillidae</taxon>
        <taxon>Anguilla</taxon>
    </lineage>
</organism>
<evidence type="ECO:0000313" key="2">
    <source>
        <dbReference type="EMBL" id="JAH03741.1"/>
    </source>
</evidence>
<dbReference type="EMBL" id="GBXM01104836">
    <property type="protein sequence ID" value="JAH03741.1"/>
    <property type="molecule type" value="Transcribed_RNA"/>
</dbReference>
<sequence>MVALSQGTPKMEPMPPMLTRISRSR</sequence>
<reference evidence="2" key="2">
    <citation type="journal article" date="2015" name="Fish Shellfish Immunol.">
        <title>Early steps in the European eel (Anguilla anguilla)-Vibrio vulnificus interaction in the gills: Role of the RtxA13 toxin.</title>
        <authorList>
            <person name="Callol A."/>
            <person name="Pajuelo D."/>
            <person name="Ebbesson L."/>
            <person name="Teles M."/>
            <person name="MacKenzie S."/>
            <person name="Amaro C."/>
        </authorList>
    </citation>
    <scope>NUCLEOTIDE SEQUENCE</scope>
</reference>
<dbReference type="AlphaFoldDB" id="A0A0E9PGM1"/>